<keyword evidence="1 2" id="KW-0732">Signal</keyword>
<evidence type="ECO:0000259" key="3">
    <source>
        <dbReference type="SMART" id="SM00062"/>
    </source>
</evidence>
<keyword evidence="5" id="KW-1185">Reference proteome</keyword>
<dbReference type="PANTHER" id="PTHR35936">
    <property type="entry name" value="MEMBRANE-BOUND LYTIC MUREIN TRANSGLYCOSYLASE F"/>
    <property type="match status" value="1"/>
</dbReference>
<accession>A0ABQ6BTN8</accession>
<evidence type="ECO:0000313" key="5">
    <source>
        <dbReference type="Proteomes" id="UP001156836"/>
    </source>
</evidence>
<name>A0ABQ6BTN8_9NEIS</name>
<sequence length="257" mass="28823">MKIVRYCLLCCLLWWAWPALAQQKVFICGLSDSFPPYQYRGADGQVAGLDADVARLVFARMGQPLVLRMGNFEDLYSALYFGLGVTNGLCGGELTPSRLRRVLGTQAYFWRRSMIFVRADGPIRRERDLYGRILVGDADSFVERALGEQLARIRLRRGLGQDEGFDLLKQRKVDAVIAPDYVGRFLARRYGIAVRKLDLGDPGTPVGFLLPRGETEQRDAINRALRALQAEGRIAEVIRDYFPDDPPSPDASAPPAR</sequence>
<feature type="signal peptide" evidence="2">
    <location>
        <begin position="1"/>
        <end position="21"/>
    </location>
</feature>
<reference evidence="5" key="1">
    <citation type="journal article" date="2019" name="Int. J. Syst. Evol. Microbiol.">
        <title>The Global Catalogue of Microorganisms (GCM) 10K type strain sequencing project: providing services to taxonomists for standard genome sequencing and annotation.</title>
        <authorList>
            <consortium name="The Broad Institute Genomics Platform"/>
            <consortium name="The Broad Institute Genome Sequencing Center for Infectious Disease"/>
            <person name="Wu L."/>
            <person name="Ma J."/>
        </authorList>
    </citation>
    <scope>NUCLEOTIDE SEQUENCE [LARGE SCALE GENOMIC DNA]</scope>
    <source>
        <strain evidence="5">NBRC 104970</strain>
    </source>
</reference>
<organism evidence="4 5">
    <name type="scientific">Chitiniphilus shinanonensis</name>
    <dbReference type="NCBI Taxonomy" id="553088"/>
    <lineage>
        <taxon>Bacteria</taxon>
        <taxon>Pseudomonadati</taxon>
        <taxon>Pseudomonadota</taxon>
        <taxon>Betaproteobacteria</taxon>
        <taxon>Neisseriales</taxon>
        <taxon>Chitinibacteraceae</taxon>
        <taxon>Chitiniphilus</taxon>
    </lineage>
</organism>
<comment type="caution">
    <text evidence="4">The sequence shown here is derived from an EMBL/GenBank/DDBJ whole genome shotgun (WGS) entry which is preliminary data.</text>
</comment>
<dbReference type="Pfam" id="PF00497">
    <property type="entry name" value="SBP_bac_3"/>
    <property type="match status" value="1"/>
</dbReference>
<dbReference type="SMART" id="SM00062">
    <property type="entry name" value="PBPb"/>
    <property type="match status" value="1"/>
</dbReference>
<dbReference type="PANTHER" id="PTHR35936:SF19">
    <property type="entry name" value="AMINO-ACID-BINDING PROTEIN YXEM-RELATED"/>
    <property type="match status" value="1"/>
</dbReference>
<evidence type="ECO:0000256" key="1">
    <source>
        <dbReference type="ARBA" id="ARBA00022729"/>
    </source>
</evidence>
<feature type="domain" description="Solute-binding protein family 3/N-terminal" evidence="3">
    <location>
        <begin position="25"/>
        <end position="245"/>
    </location>
</feature>
<evidence type="ECO:0000313" key="4">
    <source>
        <dbReference type="EMBL" id="GLS05023.1"/>
    </source>
</evidence>
<dbReference type="EMBL" id="BSOZ01000032">
    <property type="protein sequence ID" value="GLS05023.1"/>
    <property type="molecule type" value="Genomic_DNA"/>
</dbReference>
<evidence type="ECO:0000256" key="2">
    <source>
        <dbReference type="SAM" id="SignalP"/>
    </source>
</evidence>
<feature type="chain" id="PRO_5046378526" description="Solute-binding protein family 3/N-terminal domain-containing protein" evidence="2">
    <location>
        <begin position="22"/>
        <end position="257"/>
    </location>
</feature>
<dbReference type="SUPFAM" id="SSF53850">
    <property type="entry name" value="Periplasmic binding protein-like II"/>
    <property type="match status" value="1"/>
</dbReference>
<dbReference type="Proteomes" id="UP001156836">
    <property type="component" value="Unassembled WGS sequence"/>
</dbReference>
<gene>
    <name evidence="4" type="ORF">GCM10007860_21730</name>
</gene>
<proteinExistence type="predicted"/>
<protein>
    <recommendedName>
        <fullName evidence="3">Solute-binding protein family 3/N-terminal domain-containing protein</fullName>
    </recommendedName>
</protein>
<dbReference type="Gene3D" id="3.40.190.10">
    <property type="entry name" value="Periplasmic binding protein-like II"/>
    <property type="match status" value="2"/>
</dbReference>
<dbReference type="InterPro" id="IPR001638">
    <property type="entry name" value="Solute-binding_3/MltF_N"/>
</dbReference>